<evidence type="ECO:0000256" key="11">
    <source>
        <dbReference type="ARBA" id="ARBA00023296"/>
    </source>
</evidence>
<dbReference type="EMBL" id="KM205009">
    <property type="protein sequence ID" value="AJR28475.1"/>
    <property type="molecule type" value="Viral_cRNA"/>
</dbReference>
<evidence type="ECO:0000313" key="15">
    <source>
        <dbReference type="EMBL" id="AJR28475.1"/>
    </source>
</evidence>
<evidence type="ECO:0000256" key="1">
    <source>
        <dbReference type="ARBA" id="ARBA00004563"/>
    </source>
</evidence>
<feature type="transmembrane region" description="Helical" evidence="12">
    <location>
        <begin position="453"/>
        <end position="474"/>
    </location>
</feature>
<evidence type="ECO:0000256" key="7">
    <source>
        <dbReference type="ARBA" id="ARBA00022879"/>
    </source>
</evidence>
<evidence type="ECO:0000256" key="8">
    <source>
        <dbReference type="ARBA" id="ARBA00022989"/>
    </source>
</evidence>
<dbReference type="GO" id="GO:0019031">
    <property type="term" value="C:viral envelope"/>
    <property type="evidence" value="ECO:0007669"/>
    <property type="project" value="UniProtKB-KW"/>
</dbReference>
<keyword evidence="5" id="KW-0945">Host-virus interaction</keyword>
<feature type="domain" description="Spike glycoprotein G central" evidence="14">
    <location>
        <begin position="262"/>
        <end position="387"/>
    </location>
</feature>
<evidence type="ECO:0000256" key="9">
    <source>
        <dbReference type="ARBA" id="ARBA00023136"/>
    </source>
</evidence>
<comment type="subcellular location">
    <subcellularLocation>
        <location evidence="1">Virion membrane</location>
        <topology evidence="1">Single-pass type I membrane protein</topology>
    </subcellularLocation>
</comment>
<keyword evidence="9 12" id="KW-0472">Membrane</keyword>
<evidence type="ECO:0000256" key="12">
    <source>
        <dbReference type="SAM" id="Phobius"/>
    </source>
</evidence>
<organism evidence="15 16">
    <name type="scientific">New Minto virus</name>
    <dbReference type="NCBI Taxonomy" id="1272952"/>
    <lineage>
        <taxon>Viruses</taxon>
        <taxon>Riboviria</taxon>
        <taxon>Orthornavirae</taxon>
        <taxon>Negarnaviricota</taxon>
        <taxon>Haploviricotina</taxon>
        <taxon>Monjiviricetes</taxon>
        <taxon>Mononegavirales</taxon>
        <taxon>Rhabdoviridae</taxon>
        <taxon>Alpharhabdovirinae</taxon>
        <taxon>Sawgrhavirus</taxon>
        <taxon>Sawgrhavirus minto</taxon>
    </lineage>
</organism>
<dbReference type="SUPFAM" id="SSF161008">
    <property type="entry name" value="Viral glycoprotein ectodomain-like"/>
    <property type="match status" value="1"/>
</dbReference>
<dbReference type="Pfam" id="PF00974">
    <property type="entry name" value="Rhabdo_glycop_FD"/>
    <property type="match status" value="1"/>
</dbReference>
<protein>
    <submittedName>
        <fullName evidence="15">Glycoprotein</fullName>
    </submittedName>
</protein>
<dbReference type="KEGG" id="vg:65101783"/>
<evidence type="ECO:0000256" key="10">
    <source>
        <dbReference type="ARBA" id="ARBA00023180"/>
    </source>
</evidence>
<dbReference type="Proteomes" id="UP000502383">
    <property type="component" value="Segment"/>
</dbReference>
<keyword evidence="5" id="KW-1161">Viral attachment to host cell</keyword>
<keyword evidence="7" id="KW-0261">Viral envelope protein</keyword>
<dbReference type="InterPro" id="IPR001903">
    <property type="entry name" value="Rhabdo_glycop_FD"/>
</dbReference>
<keyword evidence="10" id="KW-0325">Glycoprotein</keyword>
<proteinExistence type="inferred from homology"/>
<dbReference type="GO" id="GO:0019062">
    <property type="term" value="P:virion attachment to host cell"/>
    <property type="evidence" value="ECO:0007669"/>
    <property type="project" value="UniProtKB-KW"/>
</dbReference>
<dbReference type="InterPro" id="IPR002417">
    <property type="entry name" value="Spike_prot"/>
</dbReference>
<dbReference type="PRINTS" id="PR00796">
    <property type="entry name" value="SPIKEPROTEIN"/>
</dbReference>
<name>A0A0D3R1Y5_9RHAB</name>
<dbReference type="GO" id="GO:0055036">
    <property type="term" value="C:virion membrane"/>
    <property type="evidence" value="ECO:0007669"/>
    <property type="project" value="UniProtKB-SubCell"/>
</dbReference>
<feature type="domain" description="Spike glycoprotein fusion" evidence="13">
    <location>
        <begin position="76"/>
        <end position="174"/>
    </location>
</feature>
<dbReference type="InterPro" id="IPR055447">
    <property type="entry name" value="Rhabdo_glycop_CD"/>
</dbReference>
<keyword evidence="8 12" id="KW-1133">Transmembrane helix</keyword>
<dbReference type="RefSeq" id="YP_010086568.1">
    <property type="nucleotide sequence ID" value="NC_055457.1"/>
</dbReference>
<evidence type="ECO:0000313" key="16">
    <source>
        <dbReference type="Proteomes" id="UP000502383"/>
    </source>
</evidence>
<keyword evidence="11" id="KW-1160">Virus entry into host cell</keyword>
<evidence type="ECO:0000256" key="5">
    <source>
        <dbReference type="ARBA" id="ARBA00022804"/>
    </source>
</evidence>
<dbReference type="Gene3D" id="2.30.29.130">
    <property type="match status" value="1"/>
</dbReference>
<dbReference type="GeneID" id="65101783"/>
<evidence type="ECO:0000259" key="14">
    <source>
        <dbReference type="Pfam" id="PF24833"/>
    </source>
</evidence>
<evidence type="ECO:0000256" key="4">
    <source>
        <dbReference type="ARBA" id="ARBA00022729"/>
    </source>
</evidence>
<keyword evidence="6" id="KW-0946">Virion</keyword>
<evidence type="ECO:0000256" key="2">
    <source>
        <dbReference type="ARBA" id="ARBA00010356"/>
    </source>
</evidence>
<keyword evidence="3 12" id="KW-0812">Transmembrane</keyword>
<evidence type="ECO:0000256" key="6">
    <source>
        <dbReference type="ARBA" id="ARBA00022844"/>
    </source>
</evidence>
<keyword evidence="16" id="KW-1185">Reference proteome</keyword>
<sequence length="505" mass="57342">MMIVLFFFTTFTYAIGLWEPELGVYWVPTPITPWKAATHNNLICPPPATRISTSLSPSFNYTVPNPRNLMGHMQHDGWLCVSSLYATTCDTNFWGHQTITQSNLPVRMTSAACKKAVREHILGELAPPRYPDPYCYWMASHTQAITQIRVIEHPVTSDLYTETFVNSLFPGTHCAMNPCTTVHPDTMWETTTIIKKDCKILPNSNFTGYKDPRRPDREWVVIDNDSAIYLAGSCHMQYCGQKGLRTASGQWIPYEGPTKYPDCPESWLTRSTEHSNELKVNLEVQEVESRRACIEATQRIRDGAPISFHLLSYFQPRRTGYYHVYRIYKGILQYSKAWYEPLKDLNPSGKYTLGHFPNSSIYKIDPVRADKNGTLSAFNGVHVAPDGTIIVPEVELFKDTYSDTLLYQKARLIDHPATAIQANYTTLVPHYTSTTSFHRPDLTAWGASVWSAFWGKVMLISMAVASVLIIYVAIKCVPWAAITRRRAQPMPAVVTYTPSNSRVNW</sequence>
<keyword evidence="4" id="KW-0732">Signal</keyword>
<evidence type="ECO:0000256" key="3">
    <source>
        <dbReference type="ARBA" id="ARBA00022692"/>
    </source>
</evidence>
<comment type="similarity">
    <text evidence="2">Belongs to the novirhabdovirus glycoprotein family.</text>
</comment>
<accession>A0A0D3R1Y5</accession>
<reference evidence="15 16" key="1">
    <citation type="journal article" date="2015" name="PLoS Pathog.">
        <title>Evolution of genome size and complexity in the rhabdoviridae.</title>
        <authorList>
            <person name="Walker P.J."/>
            <person name="Firth C."/>
            <person name="Widen S.G."/>
            <person name="Blasdell K.R."/>
            <person name="Guzman H."/>
            <person name="Wood T.G."/>
            <person name="Paradkar P.N."/>
            <person name="Holmes E.C."/>
            <person name="Tesh R.B."/>
            <person name="Vasilakis N."/>
        </authorList>
    </citation>
    <scope>NUCLEOTIDE SEQUENCE [LARGE SCALE GENOMIC DNA]</scope>
    <source>
        <strain evidence="15 16">579</strain>
    </source>
</reference>
<dbReference type="Pfam" id="PF24833">
    <property type="entry name" value="Rhabdo_glycop_CD"/>
    <property type="match status" value="1"/>
</dbReference>
<dbReference type="GO" id="GO:0046718">
    <property type="term" value="P:symbiont entry into host cell"/>
    <property type="evidence" value="ECO:0007669"/>
    <property type="project" value="UniProtKB-KW"/>
</dbReference>
<evidence type="ECO:0000259" key="13">
    <source>
        <dbReference type="Pfam" id="PF00974"/>
    </source>
</evidence>